<dbReference type="InterPro" id="IPR035987">
    <property type="entry name" value="Ribosomal_uS8_sf"/>
</dbReference>
<dbReference type="InterPro" id="IPR000630">
    <property type="entry name" value="Ribosomal_uS8"/>
</dbReference>
<keyword evidence="3 6" id="KW-0687">Ribonucleoprotein</keyword>
<evidence type="ECO:0000256" key="6">
    <source>
        <dbReference type="RuleBase" id="RU003660"/>
    </source>
</evidence>
<accession>A0A1G1YXG3</accession>
<dbReference type="EMBL" id="MHIT01000010">
    <property type="protein sequence ID" value="OGY57038.1"/>
    <property type="molecule type" value="Genomic_DNA"/>
</dbReference>
<comment type="similarity">
    <text evidence="1 6">Belongs to the universal ribosomal protein uS8 family.</text>
</comment>
<dbReference type="Proteomes" id="UP000177062">
    <property type="component" value="Unassembled WGS sequence"/>
</dbReference>
<keyword evidence="2 6" id="KW-0689">Ribosomal protein</keyword>
<protein>
    <recommendedName>
        <fullName evidence="4">Small ribosomal subunit protein uS8</fullName>
    </recommendedName>
    <alternativeName>
        <fullName evidence="5">30S ribosomal protein S8</fullName>
    </alternativeName>
</protein>
<dbReference type="GO" id="GO:0005840">
    <property type="term" value="C:ribosome"/>
    <property type="evidence" value="ECO:0007669"/>
    <property type="project" value="UniProtKB-KW"/>
</dbReference>
<evidence type="ECO:0000256" key="4">
    <source>
        <dbReference type="ARBA" id="ARBA00035258"/>
    </source>
</evidence>
<dbReference type="GO" id="GO:0003735">
    <property type="term" value="F:structural constituent of ribosome"/>
    <property type="evidence" value="ECO:0007669"/>
    <property type="project" value="InterPro"/>
</dbReference>
<dbReference type="PROSITE" id="PS00053">
    <property type="entry name" value="RIBOSOMAL_S8"/>
    <property type="match status" value="1"/>
</dbReference>
<evidence type="ECO:0000256" key="2">
    <source>
        <dbReference type="ARBA" id="ARBA00022980"/>
    </source>
</evidence>
<dbReference type="GO" id="GO:0006412">
    <property type="term" value="P:translation"/>
    <property type="evidence" value="ECO:0007669"/>
    <property type="project" value="InterPro"/>
</dbReference>
<evidence type="ECO:0000256" key="3">
    <source>
        <dbReference type="ARBA" id="ARBA00023274"/>
    </source>
</evidence>
<reference evidence="7 8" key="1">
    <citation type="journal article" date="2016" name="Nat. Commun.">
        <title>Thousands of microbial genomes shed light on interconnected biogeochemical processes in an aquifer system.</title>
        <authorList>
            <person name="Anantharaman K."/>
            <person name="Brown C.T."/>
            <person name="Hug L.A."/>
            <person name="Sharon I."/>
            <person name="Castelle C.J."/>
            <person name="Probst A.J."/>
            <person name="Thomas B.C."/>
            <person name="Singh A."/>
            <person name="Wilkins M.J."/>
            <person name="Karaoz U."/>
            <person name="Brodie E.L."/>
            <person name="Williams K.H."/>
            <person name="Hubbard S.S."/>
            <person name="Banfield J.F."/>
        </authorList>
    </citation>
    <scope>NUCLEOTIDE SEQUENCE [LARGE SCALE GENOMIC DNA]</scope>
</reference>
<evidence type="ECO:0000313" key="8">
    <source>
        <dbReference type="Proteomes" id="UP000177062"/>
    </source>
</evidence>
<dbReference type="Gene3D" id="3.30.1490.10">
    <property type="match status" value="1"/>
</dbReference>
<dbReference type="InterPro" id="IPR047863">
    <property type="entry name" value="Ribosomal_uS8_CS"/>
</dbReference>
<proteinExistence type="inferred from homology"/>
<dbReference type="GO" id="GO:1990904">
    <property type="term" value="C:ribonucleoprotein complex"/>
    <property type="evidence" value="ECO:0007669"/>
    <property type="project" value="UniProtKB-KW"/>
</dbReference>
<evidence type="ECO:0000256" key="5">
    <source>
        <dbReference type="ARBA" id="ARBA00035525"/>
    </source>
</evidence>
<gene>
    <name evidence="7" type="ORF">A2Y84_00830</name>
</gene>
<sequence length="117" mass="13353">MYHDTLIRIQNNLARKRSKVKAPYSKFDFNILEVLVKAGYLDSIQKRGRGIKRIIDIKLKYDEGGKPVISGIKFISRPSRGIYSDYRSIRKSHQGYGDYVLSTPKGVMSGDEAKRGK</sequence>
<name>A0A1G1YXG3_9BACT</name>
<evidence type="ECO:0000256" key="1">
    <source>
        <dbReference type="ARBA" id="ARBA00006471"/>
    </source>
</evidence>
<dbReference type="Gene3D" id="3.30.1370.30">
    <property type="match status" value="1"/>
</dbReference>
<dbReference type="Pfam" id="PF00410">
    <property type="entry name" value="Ribosomal_S8"/>
    <property type="match status" value="1"/>
</dbReference>
<dbReference type="SUPFAM" id="SSF56047">
    <property type="entry name" value="Ribosomal protein S8"/>
    <property type="match status" value="1"/>
</dbReference>
<evidence type="ECO:0000313" key="7">
    <source>
        <dbReference type="EMBL" id="OGY57038.1"/>
    </source>
</evidence>
<comment type="caution">
    <text evidence="7">The sequence shown here is derived from an EMBL/GenBank/DDBJ whole genome shotgun (WGS) entry which is preliminary data.</text>
</comment>
<organism evidence="7 8">
    <name type="scientific">Candidatus Colwellbacteria bacterium RBG_13_48_8</name>
    <dbReference type="NCBI Taxonomy" id="1797685"/>
    <lineage>
        <taxon>Bacteria</taxon>
        <taxon>Candidatus Colwelliibacteriota</taxon>
    </lineage>
</organism>
<dbReference type="AlphaFoldDB" id="A0A1G1YXG3"/>
<feature type="non-terminal residue" evidence="7">
    <location>
        <position position="117"/>
    </location>
</feature>